<proteinExistence type="predicted"/>
<reference evidence="1" key="1">
    <citation type="submission" date="2021-01" db="EMBL/GenBank/DDBJ databases">
        <authorList>
            <person name="Corre E."/>
            <person name="Pelletier E."/>
            <person name="Niang G."/>
            <person name="Scheremetjew M."/>
            <person name="Finn R."/>
            <person name="Kale V."/>
            <person name="Holt S."/>
            <person name="Cochrane G."/>
            <person name="Meng A."/>
            <person name="Brown T."/>
            <person name="Cohen L."/>
        </authorList>
    </citation>
    <scope>NUCLEOTIDE SEQUENCE</scope>
    <source>
        <strain evidence="1">GSBS06</strain>
    </source>
</reference>
<name>A0A7S3PPY9_9STRA</name>
<protein>
    <submittedName>
        <fullName evidence="1">Uncharacterized protein</fullName>
    </submittedName>
</protein>
<dbReference type="AlphaFoldDB" id="A0A7S3PPY9"/>
<sequence length="126" mass="14323">MYLSKKDTDDFLYSITSNIKSNSFLAMDQLWQVPENEQWKYHGLRIGSKAAKNRGEPFSNGIPIPTSKASAESWFSHHGFSIIQHVQMNTSETKQMYTTISDGHIIGRSFEAENYFLLQVENGASI</sequence>
<organism evidence="1">
    <name type="scientific">Aplanochytrium stocchinoi</name>
    <dbReference type="NCBI Taxonomy" id="215587"/>
    <lineage>
        <taxon>Eukaryota</taxon>
        <taxon>Sar</taxon>
        <taxon>Stramenopiles</taxon>
        <taxon>Bigyra</taxon>
        <taxon>Labyrinthulomycetes</taxon>
        <taxon>Thraustochytrida</taxon>
        <taxon>Thraustochytriidae</taxon>
        <taxon>Aplanochytrium</taxon>
    </lineage>
</organism>
<dbReference type="EMBL" id="HBIN01021173">
    <property type="protein sequence ID" value="CAE0446205.1"/>
    <property type="molecule type" value="Transcribed_RNA"/>
</dbReference>
<accession>A0A7S3PPY9</accession>
<evidence type="ECO:0000313" key="1">
    <source>
        <dbReference type="EMBL" id="CAE0446205.1"/>
    </source>
</evidence>
<gene>
    <name evidence="1" type="ORF">ASTO00021_LOCUS16212</name>
</gene>